<dbReference type="RefSeq" id="WP_131446138.1">
    <property type="nucleotide sequence ID" value="NZ_SJZB01000027.1"/>
</dbReference>
<gene>
    <name evidence="1" type="ORF">EZJ19_07360</name>
</gene>
<dbReference type="EMBL" id="SJZB01000027">
    <property type="protein sequence ID" value="TCJ15424.1"/>
    <property type="molecule type" value="Genomic_DNA"/>
</dbReference>
<dbReference type="Proteomes" id="UP000295443">
    <property type="component" value="Unassembled WGS sequence"/>
</dbReference>
<dbReference type="OrthoDB" id="9133279at2"/>
<reference evidence="1 2" key="1">
    <citation type="submission" date="2019-03" db="EMBL/GenBank/DDBJ databases">
        <title>Genome sequence of Thiobacillaceae bacterium LSR1, a sulfur-oxidizing bacterium isolated from freshwater sediment.</title>
        <authorList>
            <person name="Li S."/>
        </authorList>
    </citation>
    <scope>NUCLEOTIDE SEQUENCE [LARGE SCALE GENOMIC DNA]</scope>
    <source>
        <strain evidence="1 2">LSR1</strain>
    </source>
</reference>
<evidence type="ECO:0000313" key="1">
    <source>
        <dbReference type="EMBL" id="TCJ15424.1"/>
    </source>
</evidence>
<name>A0A4R1BEC4_9PROT</name>
<comment type="caution">
    <text evidence="1">The sequence shown here is derived from an EMBL/GenBank/DDBJ whole genome shotgun (WGS) entry which is preliminary data.</text>
</comment>
<protein>
    <submittedName>
        <fullName evidence="1">DUF4845 domain-containing protein</fullName>
    </submittedName>
</protein>
<keyword evidence="2" id="KW-1185">Reference proteome</keyword>
<sequence>MQGQRGFTLATLIFLLILAGFAAMVAMKTIPTYIEYYTVKSALENILHDGTDQSAMELRQTFTKRMDVNSVYTVNAEDLEISRDGGMLTLSVPVSSKKPMGAGISISVDLVATASAPL</sequence>
<evidence type="ECO:0000313" key="2">
    <source>
        <dbReference type="Proteomes" id="UP000295443"/>
    </source>
</evidence>
<organism evidence="1 2">
    <name type="scientific">Parasulfuritortus cantonensis</name>
    <dbReference type="NCBI Taxonomy" id="2528202"/>
    <lineage>
        <taxon>Bacteria</taxon>
        <taxon>Pseudomonadati</taxon>
        <taxon>Pseudomonadota</taxon>
        <taxon>Betaproteobacteria</taxon>
        <taxon>Nitrosomonadales</taxon>
        <taxon>Thiobacillaceae</taxon>
        <taxon>Parasulfuritortus</taxon>
    </lineage>
</organism>
<accession>A0A4R1BEC4</accession>
<dbReference type="InterPro" id="IPR032314">
    <property type="entry name" value="DUF4845"/>
</dbReference>
<proteinExistence type="predicted"/>
<dbReference type="Pfam" id="PF16137">
    <property type="entry name" value="DUF4845"/>
    <property type="match status" value="1"/>
</dbReference>
<dbReference type="AlphaFoldDB" id="A0A4R1BEC4"/>